<sequence>MASRLQKRMTLRRKLHVLKTLTNSKSVKKSSIIFDAFLHIYKLQLKLEAIKRQYLYLMKHIQEVKVEKVGEEFLVRVTCKKGQDVLVSILEAFEEMGLNVLQASVSCNYFLDIEAIVKAQDQGIDVREITQAVHKAIGKQDGEGTQIV</sequence>
<proteinExistence type="predicted"/>
<gene>
    <name evidence="1" type="ORF">LOK49_LG09G00951</name>
</gene>
<accession>A0ACC0GI80</accession>
<reference evidence="1 2" key="1">
    <citation type="journal article" date="2022" name="Plant J.">
        <title>Chromosome-level genome of Camellia lanceoleosa provides a valuable resource for understanding genome evolution and self-incompatibility.</title>
        <authorList>
            <person name="Gong W."/>
            <person name="Xiao S."/>
            <person name="Wang L."/>
            <person name="Liao Z."/>
            <person name="Chang Y."/>
            <person name="Mo W."/>
            <person name="Hu G."/>
            <person name="Li W."/>
            <person name="Zhao G."/>
            <person name="Zhu H."/>
            <person name="Hu X."/>
            <person name="Ji K."/>
            <person name="Xiang X."/>
            <person name="Song Q."/>
            <person name="Yuan D."/>
            <person name="Jin S."/>
            <person name="Zhang L."/>
        </authorList>
    </citation>
    <scope>NUCLEOTIDE SEQUENCE [LARGE SCALE GENOMIC DNA]</scope>
    <source>
        <strain evidence="1">SQ_2022a</strain>
    </source>
</reference>
<keyword evidence="2" id="KW-1185">Reference proteome</keyword>
<name>A0ACC0GI80_9ERIC</name>
<dbReference type="Proteomes" id="UP001060215">
    <property type="component" value="Chromosome 8"/>
</dbReference>
<evidence type="ECO:0000313" key="1">
    <source>
        <dbReference type="EMBL" id="KAI8000872.1"/>
    </source>
</evidence>
<organism evidence="1 2">
    <name type="scientific">Camellia lanceoleosa</name>
    <dbReference type="NCBI Taxonomy" id="1840588"/>
    <lineage>
        <taxon>Eukaryota</taxon>
        <taxon>Viridiplantae</taxon>
        <taxon>Streptophyta</taxon>
        <taxon>Embryophyta</taxon>
        <taxon>Tracheophyta</taxon>
        <taxon>Spermatophyta</taxon>
        <taxon>Magnoliopsida</taxon>
        <taxon>eudicotyledons</taxon>
        <taxon>Gunneridae</taxon>
        <taxon>Pentapetalae</taxon>
        <taxon>asterids</taxon>
        <taxon>Ericales</taxon>
        <taxon>Theaceae</taxon>
        <taxon>Camellia</taxon>
    </lineage>
</organism>
<dbReference type="EMBL" id="CM045765">
    <property type="protein sequence ID" value="KAI8000872.1"/>
    <property type="molecule type" value="Genomic_DNA"/>
</dbReference>
<evidence type="ECO:0000313" key="2">
    <source>
        <dbReference type="Proteomes" id="UP001060215"/>
    </source>
</evidence>
<protein>
    <submittedName>
        <fullName evidence="1">Uncharacterized protein</fullName>
    </submittedName>
</protein>
<comment type="caution">
    <text evidence="1">The sequence shown here is derived from an EMBL/GenBank/DDBJ whole genome shotgun (WGS) entry which is preliminary data.</text>
</comment>